<dbReference type="Proteomes" id="UP000438448">
    <property type="component" value="Unassembled WGS sequence"/>
</dbReference>
<protein>
    <recommendedName>
        <fullName evidence="1">ABM domain-containing protein</fullName>
    </recommendedName>
</protein>
<accession>A0A7K0D294</accession>
<keyword evidence="3" id="KW-1185">Reference proteome</keyword>
<organism evidence="2 3">
    <name type="scientific">Nocardia macrotermitis</name>
    <dbReference type="NCBI Taxonomy" id="2585198"/>
    <lineage>
        <taxon>Bacteria</taxon>
        <taxon>Bacillati</taxon>
        <taxon>Actinomycetota</taxon>
        <taxon>Actinomycetes</taxon>
        <taxon>Mycobacteriales</taxon>
        <taxon>Nocardiaceae</taxon>
        <taxon>Nocardia</taxon>
    </lineage>
</organism>
<dbReference type="Pfam" id="PF03992">
    <property type="entry name" value="ABM"/>
    <property type="match status" value="1"/>
</dbReference>
<gene>
    <name evidence="2" type="ORF">NRB20_29220</name>
</gene>
<feature type="domain" description="ABM" evidence="1">
    <location>
        <begin position="7"/>
        <end position="95"/>
    </location>
</feature>
<evidence type="ECO:0000313" key="3">
    <source>
        <dbReference type="Proteomes" id="UP000438448"/>
    </source>
</evidence>
<dbReference type="AlphaFoldDB" id="A0A7K0D294"/>
<sequence length="110" mass="11867">MSEPNLFSVFGRMTALPGRRAEVIALIKESASAGGADSGLLTYSINTALDDPDAIWVTELWTDRESHDATTRSAPVAAVTRRFLELLAEQPAGYYGQAVHVQGLTSDESR</sequence>
<dbReference type="SUPFAM" id="SSF54909">
    <property type="entry name" value="Dimeric alpha+beta barrel"/>
    <property type="match status" value="1"/>
</dbReference>
<dbReference type="RefSeq" id="WP_319944898.1">
    <property type="nucleotide sequence ID" value="NZ_WEGK01000005.1"/>
</dbReference>
<proteinExistence type="predicted"/>
<dbReference type="EMBL" id="WEGK01000005">
    <property type="protein sequence ID" value="MQY19827.1"/>
    <property type="molecule type" value="Genomic_DNA"/>
</dbReference>
<comment type="caution">
    <text evidence="2">The sequence shown here is derived from an EMBL/GenBank/DDBJ whole genome shotgun (WGS) entry which is preliminary data.</text>
</comment>
<evidence type="ECO:0000259" key="1">
    <source>
        <dbReference type="PROSITE" id="PS51725"/>
    </source>
</evidence>
<dbReference type="Gene3D" id="3.30.70.100">
    <property type="match status" value="1"/>
</dbReference>
<name>A0A7K0D294_9NOCA</name>
<reference evidence="2 3" key="1">
    <citation type="submission" date="2019-10" db="EMBL/GenBank/DDBJ databases">
        <title>Nocardia macrotermitis sp. nov. and Nocardia aurantia sp. nov., isolated from the gut of fungus growing-termite Macrotermes natalensis.</title>
        <authorList>
            <person name="Benndorf R."/>
            <person name="Schwitalla J."/>
            <person name="Martin K."/>
            <person name="De Beer W."/>
            <person name="Kaster A.-K."/>
            <person name="Vollmers J."/>
            <person name="Poulsen M."/>
            <person name="Beemelmanns C."/>
        </authorList>
    </citation>
    <scope>NUCLEOTIDE SEQUENCE [LARGE SCALE GENOMIC DNA]</scope>
    <source>
        <strain evidence="2 3">RB20</strain>
    </source>
</reference>
<dbReference type="InterPro" id="IPR007138">
    <property type="entry name" value="ABM_dom"/>
</dbReference>
<evidence type="ECO:0000313" key="2">
    <source>
        <dbReference type="EMBL" id="MQY19827.1"/>
    </source>
</evidence>
<dbReference type="InterPro" id="IPR011008">
    <property type="entry name" value="Dimeric_a/b-barrel"/>
</dbReference>
<dbReference type="PROSITE" id="PS51725">
    <property type="entry name" value="ABM"/>
    <property type="match status" value="1"/>
</dbReference>